<gene>
    <name evidence="1" type="ORF">BDN70DRAFT_698599</name>
</gene>
<organism evidence="1 2">
    <name type="scientific">Pholiota conissans</name>
    <dbReference type="NCBI Taxonomy" id="109636"/>
    <lineage>
        <taxon>Eukaryota</taxon>
        <taxon>Fungi</taxon>
        <taxon>Dikarya</taxon>
        <taxon>Basidiomycota</taxon>
        <taxon>Agaricomycotina</taxon>
        <taxon>Agaricomycetes</taxon>
        <taxon>Agaricomycetidae</taxon>
        <taxon>Agaricales</taxon>
        <taxon>Agaricineae</taxon>
        <taxon>Strophariaceae</taxon>
        <taxon>Pholiota</taxon>
    </lineage>
</organism>
<proteinExistence type="predicted"/>
<dbReference type="EMBL" id="MU155216">
    <property type="protein sequence ID" value="KAF9479272.1"/>
    <property type="molecule type" value="Genomic_DNA"/>
</dbReference>
<keyword evidence="2" id="KW-1185">Reference proteome</keyword>
<sequence>MAGAAMFEEAVIISGGTFNQFNSPSDSQEVLVALSSRINPELFHNSKKHDILRNSSATFSVAKSEVDNILARGIGSDVNDSDLQSDPLPLRRYDYKEVEYAQCLSLSLSDKLEGSDALLASIMLPPHGPVDEYQIIPILVYQMALNNPSFSRHVQNTLKNHPLLFELNTESQIDKLIIEPLVRLKSAPAMEDLSGGQRTGRTPNIVIITGSHAQVTEDSACVHVFKILSTLTKQQGLAMPISLILISFHPKWLLNYGSPVVAGARILSANSIFIIISLSFP</sequence>
<reference evidence="1" key="1">
    <citation type="submission" date="2020-11" db="EMBL/GenBank/DDBJ databases">
        <authorList>
            <consortium name="DOE Joint Genome Institute"/>
            <person name="Ahrendt S."/>
            <person name="Riley R."/>
            <person name="Andreopoulos W."/>
            <person name="Labutti K."/>
            <person name="Pangilinan J."/>
            <person name="Ruiz-Duenas F.J."/>
            <person name="Barrasa J.M."/>
            <person name="Sanchez-Garcia M."/>
            <person name="Camarero S."/>
            <person name="Miyauchi S."/>
            <person name="Serrano A."/>
            <person name="Linde D."/>
            <person name="Babiker R."/>
            <person name="Drula E."/>
            <person name="Ayuso-Fernandez I."/>
            <person name="Pacheco R."/>
            <person name="Padilla G."/>
            <person name="Ferreira P."/>
            <person name="Barriuso J."/>
            <person name="Kellner H."/>
            <person name="Castanera R."/>
            <person name="Alfaro M."/>
            <person name="Ramirez L."/>
            <person name="Pisabarro A.G."/>
            <person name="Kuo A."/>
            <person name="Tritt A."/>
            <person name="Lipzen A."/>
            <person name="He G."/>
            <person name="Yan M."/>
            <person name="Ng V."/>
            <person name="Cullen D."/>
            <person name="Martin F."/>
            <person name="Rosso M.-N."/>
            <person name="Henrissat B."/>
            <person name="Hibbett D."/>
            <person name="Martinez A.T."/>
            <person name="Grigoriev I.V."/>
        </authorList>
    </citation>
    <scope>NUCLEOTIDE SEQUENCE</scope>
    <source>
        <strain evidence="1">CIRM-BRFM 674</strain>
    </source>
</reference>
<evidence type="ECO:0000313" key="1">
    <source>
        <dbReference type="EMBL" id="KAF9479272.1"/>
    </source>
</evidence>
<name>A0A9P6CU76_9AGAR</name>
<protein>
    <submittedName>
        <fullName evidence="1">Uncharacterized protein</fullName>
    </submittedName>
</protein>
<evidence type="ECO:0000313" key="2">
    <source>
        <dbReference type="Proteomes" id="UP000807469"/>
    </source>
</evidence>
<accession>A0A9P6CU76</accession>
<comment type="caution">
    <text evidence="1">The sequence shown here is derived from an EMBL/GenBank/DDBJ whole genome shotgun (WGS) entry which is preliminary data.</text>
</comment>
<dbReference type="Proteomes" id="UP000807469">
    <property type="component" value="Unassembled WGS sequence"/>
</dbReference>
<dbReference type="AlphaFoldDB" id="A0A9P6CU76"/>
<dbReference type="OrthoDB" id="3118365at2759"/>